<organism evidence="2 3">
    <name type="scientific">Thalassiosira oceanica</name>
    <name type="common">Marine diatom</name>
    <dbReference type="NCBI Taxonomy" id="159749"/>
    <lineage>
        <taxon>Eukaryota</taxon>
        <taxon>Sar</taxon>
        <taxon>Stramenopiles</taxon>
        <taxon>Ochrophyta</taxon>
        <taxon>Bacillariophyta</taxon>
        <taxon>Coscinodiscophyceae</taxon>
        <taxon>Thalassiosirophycidae</taxon>
        <taxon>Thalassiosirales</taxon>
        <taxon>Thalassiosiraceae</taxon>
        <taxon>Thalassiosira</taxon>
    </lineage>
</organism>
<accession>K0RHI2</accession>
<name>K0RHI2_THAOC</name>
<evidence type="ECO:0000313" key="2">
    <source>
        <dbReference type="EMBL" id="EJK48416.1"/>
    </source>
</evidence>
<reference evidence="2 3" key="1">
    <citation type="journal article" date="2012" name="Genome Biol.">
        <title>Genome and low-iron response of an oceanic diatom adapted to chronic iron limitation.</title>
        <authorList>
            <person name="Lommer M."/>
            <person name="Specht M."/>
            <person name="Roy A.S."/>
            <person name="Kraemer L."/>
            <person name="Andreson R."/>
            <person name="Gutowska M.A."/>
            <person name="Wolf J."/>
            <person name="Bergner S.V."/>
            <person name="Schilhabel M.B."/>
            <person name="Klostermeier U.C."/>
            <person name="Beiko R.G."/>
            <person name="Rosenstiel P."/>
            <person name="Hippler M."/>
            <person name="Laroche J."/>
        </authorList>
    </citation>
    <scope>NUCLEOTIDE SEQUENCE [LARGE SCALE GENOMIC DNA]</scope>
    <source>
        <strain evidence="2 3">CCMP1005</strain>
    </source>
</reference>
<feature type="non-terminal residue" evidence="2">
    <location>
        <position position="198"/>
    </location>
</feature>
<gene>
    <name evidence="2" type="ORF">THAOC_32785</name>
</gene>
<evidence type="ECO:0000256" key="1">
    <source>
        <dbReference type="SAM" id="MobiDB-lite"/>
    </source>
</evidence>
<sequence length="198" mass="21290">MRHVRARKGPSGLLALSFTKSPIGFNSIVSHRAREVRRGEEGVEGGDFSQARGPQARAPAGRTCRGGDVSNGGASIVGGLDLRPLDLRWLDRQRQGRLEQRSLSNGGVSQMAGVSICGDLMSVAGCLKRRQGDSNSGVSRTAAANDVITDLASSCASSREFSRATVLQARSHEELLGDKDRFTYWNRPRAKEGRKGPK</sequence>
<evidence type="ECO:0000313" key="3">
    <source>
        <dbReference type="Proteomes" id="UP000266841"/>
    </source>
</evidence>
<dbReference type="Proteomes" id="UP000266841">
    <property type="component" value="Unassembled WGS sequence"/>
</dbReference>
<dbReference type="AlphaFoldDB" id="K0RHI2"/>
<feature type="compositionally biased region" description="Low complexity" evidence="1">
    <location>
        <begin position="50"/>
        <end position="62"/>
    </location>
</feature>
<protein>
    <submittedName>
        <fullName evidence="2">Uncharacterized protein</fullName>
    </submittedName>
</protein>
<keyword evidence="3" id="KW-1185">Reference proteome</keyword>
<dbReference type="EMBL" id="AGNL01045856">
    <property type="protein sequence ID" value="EJK48416.1"/>
    <property type="molecule type" value="Genomic_DNA"/>
</dbReference>
<feature type="region of interest" description="Disordered" evidence="1">
    <location>
        <begin position="35"/>
        <end position="67"/>
    </location>
</feature>
<proteinExistence type="predicted"/>
<comment type="caution">
    <text evidence="2">The sequence shown here is derived from an EMBL/GenBank/DDBJ whole genome shotgun (WGS) entry which is preliminary data.</text>
</comment>